<organism evidence="6 7">
    <name type="scientific">Oceanococcus atlanticus</name>
    <dbReference type="NCBI Taxonomy" id="1317117"/>
    <lineage>
        <taxon>Bacteria</taxon>
        <taxon>Pseudomonadati</taxon>
        <taxon>Pseudomonadota</taxon>
        <taxon>Gammaproteobacteria</taxon>
        <taxon>Chromatiales</taxon>
        <taxon>Oceanococcaceae</taxon>
        <taxon>Oceanococcus</taxon>
    </lineage>
</organism>
<keyword evidence="3" id="KW-0408">Iron</keyword>
<dbReference type="RefSeq" id="WP_083563375.1">
    <property type="nucleotide sequence ID" value="NZ_AQQV01000005.1"/>
</dbReference>
<dbReference type="InterPro" id="IPR012675">
    <property type="entry name" value="Beta-grasp_dom_sf"/>
</dbReference>
<gene>
    <name evidence="6" type="ORF">ATO7_15642</name>
</gene>
<dbReference type="InterPro" id="IPR036010">
    <property type="entry name" value="2Fe-2S_ferredoxin-like_sf"/>
</dbReference>
<dbReference type="Proteomes" id="UP000192342">
    <property type="component" value="Unassembled WGS sequence"/>
</dbReference>
<dbReference type="PANTHER" id="PTHR23426">
    <property type="entry name" value="FERREDOXIN/ADRENODOXIN"/>
    <property type="match status" value="1"/>
</dbReference>
<keyword evidence="2" id="KW-0479">Metal-binding</keyword>
<evidence type="ECO:0000256" key="2">
    <source>
        <dbReference type="ARBA" id="ARBA00022723"/>
    </source>
</evidence>
<accession>A0A1Y1SBF4</accession>
<dbReference type="GO" id="GO:0140647">
    <property type="term" value="P:P450-containing electron transport chain"/>
    <property type="evidence" value="ECO:0007669"/>
    <property type="project" value="InterPro"/>
</dbReference>
<evidence type="ECO:0000259" key="5">
    <source>
        <dbReference type="PROSITE" id="PS51085"/>
    </source>
</evidence>
<dbReference type="STRING" id="1317117.ATO7_15642"/>
<dbReference type="GO" id="GO:0046872">
    <property type="term" value="F:metal ion binding"/>
    <property type="evidence" value="ECO:0007669"/>
    <property type="project" value="UniProtKB-KW"/>
</dbReference>
<keyword evidence="1" id="KW-0001">2Fe-2S</keyword>
<dbReference type="GO" id="GO:0051537">
    <property type="term" value="F:2 iron, 2 sulfur cluster binding"/>
    <property type="evidence" value="ECO:0007669"/>
    <property type="project" value="UniProtKB-KW"/>
</dbReference>
<dbReference type="InterPro" id="IPR001055">
    <property type="entry name" value="Adrenodoxin-like"/>
</dbReference>
<name>A0A1Y1SBF4_9GAMM</name>
<dbReference type="Gene3D" id="3.10.20.30">
    <property type="match status" value="1"/>
</dbReference>
<keyword evidence="4" id="KW-0411">Iron-sulfur</keyword>
<dbReference type="SUPFAM" id="SSF54292">
    <property type="entry name" value="2Fe-2S ferredoxin-like"/>
    <property type="match status" value="1"/>
</dbReference>
<evidence type="ECO:0000313" key="6">
    <source>
        <dbReference type="EMBL" id="ORE85230.1"/>
    </source>
</evidence>
<evidence type="ECO:0000256" key="1">
    <source>
        <dbReference type="ARBA" id="ARBA00022714"/>
    </source>
</evidence>
<dbReference type="CDD" id="cd00207">
    <property type="entry name" value="fer2"/>
    <property type="match status" value="1"/>
</dbReference>
<dbReference type="PROSITE" id="PS51085">
    <property type="entry name" value="2FE2S_FER_2"/>
    <property type="match status" value="1"/>
</dbReference>
<protein>
    <submittedName>
        <fullName evidence="6">Ferredoxin</fullName>
    </submittedName>
</protein>
<dbReference type="OrthoDB" id="9799640at2"/>
<evidence type="ECO:0000256" key="3">
    <source>
        <dbReference type="ARBA" id="ARBA00023004"/>
    </source>
</evidence>
<evidence type="ECO:0000256" key="4">
    <source>
        <dbReference type="ARBA" id="ARBA00023014"/>
    </source>
</evidence>
<dbReference type="GO" id="GO:0009055">
    <property type="term" value="F:electron transfer activity"/>
    <property type="evidence" value="ECO:0007669"/>
    <property type="project" value="TreeGrafter"/>
</dbReference>
<evidence type="ECO:0000313" key="7">
    <source>
        <dbReference type="Proteomes" id="UP000192342"/>
    </source>
</evidence>
<dbReference type="PANTHER" id="PTHR23426:SF67">
    <property type="entry name" value="2FE-2S FERREDOXIN-TYPE DOMAIN-CONTAINING PROTEIN"/>
    <property type="match status" value="1"/>
</dbReference>
<comment type="caution">
    <text evidence="6">The sequence shown here is derived from an EMBL/GenBank/DDBJ whole genome shotgun (WGS) entry which is preliminary data.</text>
</comment>
<keyword evidence="7" id="KW-1185">Reference proteome</keyword>
<feature type="domain" description="2Fe-2S ferredoxin-type" evidence="5">
    <location>
        <begin position="2"/>
        <end position="105"/>
    </location>
</feature>
<dbReference type="PRINTS" id="PR00355">
    <property type="entry name" value="ADRENODOXIN"/>
</dbReference>
<dbReference type="EMBL" id="AQQV01000005">
    <property type="protein sequence ID" value="ORE85230.1"/>
    <property type="molecule type" value="Genomic_DNA"/>
</dbReference>
<dbReference type="AlphaFoldDB" id="A0A1Y1SBF4"/>
<dbReference type="Pfam" id="PF00111">
    <property type="entry name" value="Fer2"/>
    <property type="match status" value="1"/>
</dbReference>
<dbReference type="InterPro" id="IPR001041">
    <property type="entry name" value="2Fe-2S_ferredoxin-type"/>
</dbReference>
<sequence>MGKVTFIEHNGTAHEVELEYGQPLMQIAVDNMVPGIDADCGGECACGTCHVIVADEWIGKTGQAGDDEKQMLDMTPEKAPSSRLACQIVASEELDGLVVRLPEFQM</sequence>
<reference evidence="6 7" key="1">
    <citation type="submission" date="2013-04" db="EMBL/GenBank/DDBJ databases">
        <title>Oceanococcus atlanticus 22II-S10r2 Genome Sequencing.</title>
        <authorList>
            <person name="Lai Q."/>
            <person name="Li G."/>
            <person name="Shao Z."/>
        </authorList>
    </citation>
    <scope>NUCLEOTIDE SEQUENCE [LARGE SCALE GENOMIC DNA]</scope>
    <source>
        <strain evidence="6 7">22II-S10r2</strain>
    </source>
</reference>
<proteinExistence type="predicted"/>